<evidence type="ECO:0000313" key="1">
    <source>
        <dbReference type="EMBL" id="MBX60405.1"/>
    </source>
</evidence>
<accession>A0A2P2Q0C4</accession>
<dbReference type="EMBL" id="GGEC01079921">
    <property type="protein sequence ID" value="MBX60405.1"/>
    <property type="molecule type" value="Transcribed_RNA"/>
</dbReference>
<name>A0A2P2Q0C4_RHIMU</name>
<sequence length="82" mass="9490">MVPGIAPPLPCLLHLRFQLAKTTDMQMTCTTNFTLTPPMCGWHRLKILITRVHSLQCLTSNSKCLLRYVLQRPIRGWWPVLM</sequence>
<organism evidence="1">
    <name type="scientific">Rhizophora mucronata</name>
    <name type="common">Asiatic mangrove</name>
    <dbReference type="NCBI Taxonomy" id="61149"/>
    <lineage>
        <taxon>Eukaryota</taxon>
        <taxon>Viridiplantae</taxon>
        <taxon>Streptophyta</taxon>
        <taxon>Embryophyta</taxon>
        <taxon>Tracheophyta</taxon>
        <taxon>Spermatophyta</taxon>
        <taxon>Magnoliopsida</taxon>
        <taxon>eudicotyledons</taxon>
        <taxon>Gunneridae</taxon>
        <taxon>Pentapetalae</taxon>
        <taxon>rosids</taxon>
        <taxon>fabids</taxon>
        <taxon>Malpighiales</taxon>
        <taxon>Rhizophoraceae</taxon>
        <taxon>Rhizophora</taxon>
    </lineage>
</organism>
<protein>
    <submittedName>
        <fullName evidence="1">Uncharacterized protein</fullName>
    </submittedName>
</protein>
<reference evidence="1" key="1">
    <citation type="submission" date="2018-02" db="EMBL/GenBank/DDBJ databases">
        <title>Rhizophora mucronata_Transcriptome.</title>
        <authorList>
            <person name="Meera S.P."/>
            <person name="Sreeshan A."/>
            <person name="Augustine A."/>
        </authorList>
    </citation>
    <scope>NUCLEOTIDE SEQUENCE</scope>
    <source>
        <tissue evidence="1">Leaf</tissue>
    </source>
</reference>
<dbReference type="AlphaFoldDB" id="A0A2P2Q0C4"/>
<proteinExistence type="predicted"/>